<dbReference type="NCBIfam" id="TIGR01573">
    <property type="entry name" value="cas2"/>
    <property type="match status" value="1"/>
</dbReference>
<dbReference type="InterPro" id="IPR019199">
    <property type="entry name" value="Virulence_VapD/CRISPR_Cas2"/>
</dbReference>
<feature type="binding site" evidence="9">
    <location>
        <position position="13"/>
    </location>
    <ligand>
        <name>Mg(2+)</name>
        <dbReference type="ChEBI" id="CHEBI:18420"/>
        <note>catalytic</note>
    </ligand>
</feature>
<evidence type="ECO:0000256" key="6">
    <source>
        <dbReference type="ARBA" id="ARBA00022801"/>
    </source>
</evidence>
<dbReference type="Pfam" id="PF09827">
    <property type="entry name" value="CRISPR_Cas2"/>
    <property type="match status" value="1"/>
</dbReference>
<dbReference type="SUPFAM" id="SSF143430">
    <property type="entry name" value="TTP0101/SSO1404-like"/>
    <property type="match status" value="1"/>
</dbReference>
<comment type="subunit">
    <text evidence="9">Homodimer, forms a heterotetramer with a Cas1 homodimer.</text>
</comment>
<evidence type="ECO:0000256" key="2">
    <source>
        <dbReference type="ARBA" id="ARBA00009959"/>
    </source>
</evidence>
<comment type="cofactor">
    <cofactor evidence="1 9">
        <name>Mg(2+)</name>
        <dbReference type="ChEBI" id="CHEBI:18420"/>
    </cofactor>
</comment>
<keyword evidence="7 9" id="KW-0460">Magnesium</keyword>
<evidence type="ECO:0000256" key="8">
    <source>
        <dbReference type="ARBA" id="ARBA00023118"/>
    </source>
</evidence>
<dbReference type="GO" id="GO:0051607">
    <property type="term" value="P:defense response to virus"/>
    <property type="evidence" value="ECO:0007669"/>
    <property type="project" value="UniProtKB-UniRule"/>
</dbReference>
<keyword evidence="8 9" id="KW-0051">Antiviral defense</keyword>
<gene>
    <name evidence="9" type="primary">cas2</name>
    <name evidence="10" type="ORF">SOCE836_106790</name>
</gene>
<evidence type="ECO:0000256" key="1">
    <source>
        <dbReference type="ARBA" id="ARBA00001946"/>
    </source>
</evidence>
<keyword evidence="6 9" id="KW-0378">Hydrolase</keyword>
<dbReference type="HAMAP" id="MF_01471">
    <property type="entry name" value="Cas2"/>
    <property type="match status" value="1"/>
</dbReference>
<dbReference type="Gene3D" id="3.30.70.240">
    <property type="match status" value="1"/>
</dbReference>
<dbReference type="GO" id="GO:0016787">
    <property type="term" value="F:hydrolase activity"/>
    <property type="evidence" value="ECO:0007669"/>
    <property type="project" value="UniProtKB-KW"/>
</dbReference>
<reference evidence="10 11" key="1">
    <citation type="submission" date="2015-09" db="EMBL/GenBank/DDBJ databases">
        <title>Sorangium comparison.</title>
        <authorList>
            <person name="Zaburannyi N."/>
            <person name="Bunk B."/>
            <person name="Overmann J."/>
            <person name="Mueller R."/>
        </authorList>
    </citation>
    <scope>NUCLEOTIDE SEQUENCE [LARGE SCALE GENOMIC DNA]</scope>
    <source>
        <strain evidence="10 11">So ce836</strain>
    </source>
</reference>
<comment type="function">
    <text evidence="9">CRISPR (clustered regularly interspaced short palindromic repeat), is an adaptive immune system that provides protection against mobile genetic elements (viruses, transposable elements and conjugative plasmids). CRISPR clusters contain sequences complementary to antecedent mobile elements and target invading nucleic acids. CRISPR clusters are transcribed and processed into CRISPR RNA (crRNA). Functions as a ssRNA-specific endoribonuclease. Involved in the integration of spacer DNA into the CRISPR cassette.</text>
</comment>
<dbReference type="EC" id="3.1.-.-" evidence="9"/>
<evidence type="ECO:0000256" key="3">
    <source>
        <dbReference type="ARBA" id="ARBA00022722"/>
    </source>
</evidence>
<evidence type="ECO:0000256" key="5">
    <source>
        <dbReference type="ARBA" id="ARBA00022759"/>
    </source>
</evidence>
<dbReference type="GO" id="GO:0043571">
    <property type="term" value="P:maintenance of CRISPR repeat elements"/>
    <property type="evidence" value="ECO:0007669"/>
    <property type="project" value="UniProtKB-UniRule"/>
</dbReference>
<evidence type="ECO:0000256" key="7">
    <source>
        <dbReference type="ARBA" id="ARBA00022842"/>
    </source>
</evidence>
<dbReference type="CDD" id="cd09725">
    <property type="entry name" value="Cas2_I_II_III"/>
    <property type="match status" value="1"/>
</dbReference>
<proteinExistence type="inferred from homology"/>
<name>A0A4P2R5Q7_SORCE</name>
<keyword evidence="5 9" id="KW-0255">Endonuclease</keyword>
<evidence type="ECO:0000313" key="10">
    <source>
        <dbReference type="EMBL" id="AUX38435.1"/>
    </source>
</evidence>
<evidence type="ECO:0000313" key="11">
    <source>
        <dbReference type="Proteomes" id="UP000295497"/>
    </source>
</evidence>
<accession>A0A4P2R5Q7</accession>
<sequence length="98" mass="11312">MPEPRYWYLVVCDVSEPKALRKVHKVLSAWGKPVQYSVFRVRGTARELVRLRFEQTGLVASEDRLMFIRLCPDCATRVTVQGKDLAPLDLEPPPFRIV</sequence>
<organism evidence="10 11">
    <name type="scientific">Sorangium cellulosum</name>
    <name type="common">Polyangium cellulosum</name>
    <dbReference type="NCBI Taxonomy" id="56"/>
    <lineage>
        <taxon>Bacteria</taxon>
        <taxon>Pseudomonadati</taxon>
        <taxon>Myxococcota</taxon>
        <taxon>Polyangia</taxon>
        <taxon>Polyangiales</taxon>
        <taxon>Polyangiaceae</taxon>
        <taxon>Sorangium</taxon>
    </lineage>
</organism>
<dbReference type="AlphaFoldDB" id="A0A4P2R5Q7"/>
<keyword evidence="4 9" id="KW-0479">Metal-binding</keyword>
<dbReference type="Proteomes" id="UP000295497">
    <property type="component" value="Chromosome"/>
</dbReference>
<dbReference type="EMBL" id="CP012672">
    <property type="protein sequence ID" value="AUX38435.1"/>
    <property type="molecule type" value="Genomic_DNA"/>
</dbReference>
<protein>
    <recommendedName>
        <fullName evidence="9">CRISPR-associated endoribonuclease Cas2</fullName>
        <ecNumber evidence="9">3.1.-.-</ecNumber>
    </recommendedName>
</protein>
<dbReference type="GO" id="GO:0004521">
    <property type="term" value="F:RNA endonuclease activity"/>
    <property type="evidence" value="ECO:0007669"/>
    <property type="project" value="InterPro"/>
</dbReference>
<evidence type="ECO:0000256" key="9">
    <source>
        <dbReference type="HAMAP-Rule" id="MF_01471"/>
    </source>
</evidence>
<keyword evidence="3 9" id="KW-0540">Nuclease</keyword>
<dbReference type="InterPro" id="IPR021127">
    <property type="entry name" value="CRISPR_associated_Cas2"/>
</dbReference>
<comment type="similarity">
    <text evidence="2 9">Belongs to the CRISPR-associated endoribonuclease Cas2 protein family.</text>
</comment>
<evidence type="ECO:0000256" key="4">
    <source>
        <dbReference type="ARBA" id="ARBA00022723"/>
    </source>
</evidence>
<dbReference type="GO" id="GO:0046872">
    <property type="term" value="F:metal ion binding"/>
    <property type="evidence" value="ECO:0007669"/>
    <property type="project" value="UniProtKB-UniRule"/>
</dbReference>
<dbReference type="RefSeq" id="WP_408022453.1">
    <property type="nucleotide sequence ID" value="NZ_CP012672.1"/>
</dbReference>